<evidence type="ECO:0000259" key="4">
    <source>
        <dbReference type="Pfam" id="PF04755"/>
    </source>
</evidence>
<dbReference type="AlphaFoldDB" id="A0A6S8UE30"/>
<feature type="domain" description="Plastid lipid-associated protein/fibrillin conserved" evidence="4">
    <location>
        <begin position="82"/>
        <end position="279"/>
    </location>
</feature>
<dbReference type="GO" id="GO:0009536">
    <property type="term" value="C:plastid"/>
    <property type="evidence" value="ECO:0007669"/>
    <property type="project" value="UniProtKB-SubCell"/>
</dbReference>
<protein>
    <recommendedName>
        <fullName evidence="4">Plastid lipid-associated protein/fibrillin conserved domain-containing protein</fullName>
    </recommendedName>
</protein>
<proteinExistence type="predicted"/>
<keyword evidence="2" id="KW-0934">Plastid</keyword>
<dbReference type="Pfam" id="PF04755">
    <property type="entry name" value="PAP_fibrillin"/>
    <property type="match status" value="1"/>
</dbReference>
<dbReference type="EMBL" id="HBNS01040408">
    <property type="protein sequence ID" value="CAE4638667.1"/>
    <property type="molecule type" value="Transcribed_RNA"/>
</dbReference>
<name>A0A6S8UE30_9STRA</name>
<dbReference type="InterPro" id="IPR006843">
    <property type="entry name" value="PAP/fibrillin_dom"/>
</dbReference>
<comment type="subcellular location">
    <subcellularLocation>
        <location evidence="1">Plastid</location>
    </subcellularLocation>
</comment>
<keyword evidence="3" id="KW-0732">Signal</keyword>
<evidence type="ECO:0000313" key="5">
    <source>
        <dbReference type="EMBL" id="CAE4638667.1"/>
    </source>
</evidence>
<sequence>MKQQSTCTSGFCKSLWIVCFLTIMCVCSSFSPATPMRDSCRSSNVNIPRDFVARYFSTTNIIEGDDAVIEESDATLSAERDKLKRSLIALGASFDRGFGASPSSRKEADRIVDDLEKVNPTVDAAQGISGDGSPAPLEGIWRMVWTDAQDVLSLAASPLSTVGAIYQVIEPPIATNIIDLIPRAQALLPPGFAPPTLVRAEVTTRASLRSNMPMRVGLTFESVKLKPVEIFGFSTMNTLPPLSFDLPRIPIPGGDSESSPGYFDVAYLDDEMLVIRQNAPGGYFALIKVPSYNP</sequence>
<evidence type="ECO:0000256" key="2">
    <source>
        <dbReference type="ARBA" id="ARBA00022640"/>
    </source>
</evidence>
<evidence type="ECO:0000256" key="3">
    <source>
        <dbReference type="SAM" id="SignalP"/>
    </source>
</evidence>
<organism evidence="5">
    <name type="scientific">Ditylum brightwellii</name>
    <dbReference type="NCBI Taxonomy" id="49249"/>
    <lineage>
        <taxon>Eukaryota</taxon>
        <taxon>Sar</taxon>
        <taxon>Stramenopiles</taxon>
        <taxon>Ochrophyta</taxon>
        <taxon>Bacillariophyta</taxon>
        <taxon>Mediophyceae</taxon>
        <taxon>Lithodesmiophycidae</taxon>
        <taxon>Lithodesmiales</taxon>
        <taxon>Lithodesmiaceae</taxon>
        <taxon>Ditylum</taxon>
    </lineage>
</organism>
<reference evidence="5" key="1">
    <citation type="submission" date="2021-01" db="EMBL/GenBank/DDBJ databases">
        <authorList>
            <person name="Corre E."/>
            <person name="Pelletier E."/>
            <person name="Niang G."/>
            <person name="Scheremetjew M."/>
            <person name="Finn R."/>
            <person name="Kale V."/>
            <person name="Holt S."/>
            <person name="Cochrane G."/>
            <person name="Meng A."/>
            <person name="Brown T."/>
            <person name="Cohen L."/>
        </authorList>
    </citation>
    <scope>NUCLEOTIDE SEQUENCE</scope>
    <source>
        <strain evidence="5">GSO104</strain>
    </source>
</reference>
<evidence type="ECO:0000256" key="1">
    <source>
        <dbReference type="ARBA" id="ARBA00004474"/>
    </source>
</evidence>
<accession>A0A6S8UE30</accession>
<gene>
    <name evidence="5" type="ORF">DBRI00130_LOCUS31485</name>
</gene>
<dbReference type="PANTHER" id="PTHR31906">
    <property type="entry name" value="PLASTID-LIPID-ASSOCIATED PROTEIN 4, CHLOROPLASTIC-RELATED"/>
    <property type="match status" value="1"/>
</dbReference>
<dbReference type="InterPro" id="IPR039633">
    <property type="entry name" value="PAP"/>
</dbReference>
<feature type="chain" id="PRO_5030159466" description="Plastid lipid-associated protein/fibrillin conserved domain-containing protein" evidence="3">
    <location>
        <begin position="30"/>
        <end position="294"/>
    </location>
</feature>
<feature type="signal peptide" evidence="3">
    <location>
        <begin position="1"/>
        <end position="29"/>
    </location>
</feature>